<proteinExistence type="predicted"/>
<dbReference type="Proteomes" id="UP000886883">
    <property type="component" value="Unassembled WGS sequence"/>
</dbReference>
<dbReference type="AlphaFoldDB" id="A0A9D2SCD7"/>
<reference evidence="1" key="1">
    <citation type="journal article" date="2021" name="PeerJ">
        <title>Extensive microbial diversity within the chicken gut microbiome revealed by metagenomics and culture.</title>
        <authorList>
            <person name="Gilroy R."/>
            <person name="Ravi A."/>
            <person name="Getino M."/>
            <person name="Pursley I."/>
            <person name="Horton D.L."/>
            <person name="Alikhan N.F."/>
            <person name="Baker D."/>
            <person name="Gharbi K."/>
            <person name="Hall N."/>
            <person name="Watson M."/>
            <person name="Adriaenssens E.M."/>
            <person name="Foster-Nyarko E."/>
            <person name="Jarju S."/>
            <person name="Secka A."/>
            <person name="Antonio M."/>
            <person name="Oren A."/>
            <person name="Chaudhuri R.R."/>
            <person name="La Ragione R."/>
            <person name="Hildebrand F."/>
            <person name="Pallen M.J."/>
        </authorList>
    </citation>
    <scope>NUCLEOTIDE SEQUENCE</scope>
    <source>
        <strain evidence="1">USAMLcec3-2134</strain>
    </source>
</reference>
<name>A0A9D2SCD7_9FIRM</name>
<protein>
    <submittedName>
        <fullName evidence="1">DUF1848 domain-containing protein</fullName>
    </submittedName>
</protein>
<dbReference type="Pfam" id="PF08902">
    <property type="entry name" value="DUF1848"/>
    <property type="match status" value="1"/>
</dbReference>
<dbReference type="InterPro" id="IPR014998">
    <property type="entry name" value="DUF1848"/>
</dbReference>
<reference evidence="1" key="2">
    <citation type="submission" date="2021-04" db="EMBL/GenBank/DDBJ databases">
        <authorList>
            <person name="Gilroy R."/>
        </authorList>
    </citation>
    <scope>NUCLEOTIDE SEQUENCE</scope>
    <source>
        <strain evidence="1">USAMLcec3-2134</strain>
    </source>
</reference>
<evidence type="ECO:0000313" key="1">
    <source>
        <dbReference type="EMBL" id="HJB89961.1"/>
    </source>
</evidence>
<organism evidence="1 2">
    <name type="scientific">Candidatus Eisenbergiella merdigallinarum</name>
    <dbReference type="NCBI Taxonomy" id="2838552"/>
    <lineage>
        <taxon>Bacteria</taxon>
        <taxon>Bacillati</taxon>
        <taxon>Bacillota</taxon>
        <taxon>Clostridia</taxon>
        <taxon>Lachnospirales</taxon>
        <taxon>Lachnospiraceae</taxon>
        <taxon>Eisenbergiella</taxon>
    </lineage>
</organism>
<dbReference type="EMBL" id="DWXE01000001">
    <property type="protein sequence ID" value="HJB89961.1"/>
    <property type="molecule type" value="Genomic_DNA"/>
</dbReference>
<gene>
    <name evidence="1" type="ORF">H9763_00645</name>
</gene>
<accession>A0A9D2SCD7</accession>
<sequence length="308" mass="35511">MILNTGSRTDIPAWYGEWFYNRVREGYVLVRNPWDPSAVTRYEISPDVVDCICFCTKNPEPMLDRLEELDAFQQVWYVTVTPYGREIEPRVPDWKQVAQSFARLSQKAGRRAVIWRYDPIFLSGRYTLEFHQKAFEIMAQRLSPHTDSCVISFLDLYRKTRKNFPEGREVSGEDQRKLARSFSDIAAKYGLTLRSCCEGEWMKDYGIDVSGCMSRAVLERAMGEKLEVPAKKPAREGCDCLLGGDIGAYNTCPNGCVYCYANYDRRTAEENFRKHDPASPLLAGRPQEQDRIRKAGQRSWIDGQMSLF</sequence>
<comment type="caution">
    <text evidence="1">The sequence shown here is derived from an EMBL/GenBank/DDBJ whole genome shotgun (WGS) entry which is preliminary data.</text>
</comment>
<evidence type="ECO:0000313" key="2">
    <source>
        <dbReference type="Proteomes" id="UP000886883"/>
    </source>
</evidence>